<feature type="chain" id="PRO_5016378090" evidence="2">
    <location>
        <begin position="27"/>
        <end position="260"/>
    </location>
</feature>
<evidence type="ECO:0000256" key="2">
    <source>
        <dbReference type="SAM" id="SignalP"/>
    </source>
</evidence>
<comment type="caution">
    <text evidence="3">The sequence shown here is derived from an EMBL/GenBank/DDBJ whole genome shotgun (WGS) entry which is preliminary data.</text>
</comment>
<dbReference type="OrthoDB" id="975521at2"/>
<evidence type="ECO:0000313" key="3">
    <source>
        <dbReference type="EMBL" id="RAI77118.1"/>
    </source>
</evidence>
<feature type="region of interest" description="Disordered" evidence="1">
    <location>
        <begin position="209"/>
        <end position="260"/>
    </location>
</feature>
<dbReference type="AlphaFoldDB" id="A0A327NW97"/>
<evidence type="ECO:0000256" key="1">
    <source>
        <dbReference type="SAM" id="MobiDB-lite"/>
    </source>
</evidence>
<evidence type="ECO:0000313" key="4">
    <source>
        <dbReference type="Proteomes" id="UP000249016"/>
    </source>
</evidence>
<keyword evidence="4" id="KW-1185">Reference proteome</keyword>
<organism evidence="3 4">
    <name type="scientific">Spirosoma telluris</name>
    <dbReference type="NCBI Taxonomy" id="2183553"/>
    <lineage>
        <taxon>Bacteria</taxon>
        <taxon>Pseudomonadati</taxon>
        <taxon>Bacteroidota</taxon>
        <taxon>Cytophagia</taxon>
        <taxon>Cytophagales</taxon>
        <taxon>Cytophagaceae</taxon>
        <taxon>Spirosoma</taxon>
    </lineage>
</organism>
<keyword evidence="2" id="KW-0732">Signal</keyword>
<reference evidence="3 4" key="1">
    <citation type="submission" date="2018-06" db="EMBL/GenBank/DDBJ databases">
        <title>Spirosoma sp. HMF3257 Genome sequencing and assembly.</title>
        <authorList>
            <person name="Kang H."/>
            <person name="Cha I."/>
            <person name="Kim H."/>
            <person name="Kang J."/>
            <person name="Joh K."/>
        </authorList>
    </citation>
    <scope>NUCLEOTIDE SEQUENCE [LARGE SCALE GENOMIC DNA]</scope>
    <source>
        <strain evidence="3 4">HMF3257</strain>
    </source>
</reference>
<proteinExistence type="predicted"/>
<feature type="signal peptide" evidence="2">
    <location>
        <begin position="1"/>
        <end position="26"/>
    </location>
</feature>
<dbReference type="EMBL" id="QLII01000001">
    <property type="protein sequence ID" value="RAI77118.1"/>
    <property type="molecule type" value="Genomic_DNA"/>
</dbReference>
<sequence>MTKTTTRLLLAWLFTCLIGSVSAVLAQPQLALTERDKQNIDAAALKSVKRLNILLNTLTVDDLAEEEIETIIKESYTGSSRLFDNSNVLVEDDIKPTHTSATKTEDLKVDEYLNRIVLYYTKRSVNDAQLTIIFSNLETIAPQQTGNSIFGKVFFTSDFKGKYLLNSSTYQPTKRVVDIRAEKSGQYWKVYITRLGFIPAGVSIQETATARPEQVSKPKVPTNLTSTAHPPALQAKTYSPPPAKVVTSSMPTELPKKPKP</sequence>
<gene>
    <name evidence="3" type="ORF">HMF3257_28320</name>
</gene>
<protein>
    <submittedName>
        <fullName evidence="3">Uncharacterized protein</fullName>
    </submittedName>
</protein>
<accession>A0A327NW97</accession>
<dbReference type="Proteomes" id="UP000249016">
    <property type="component" value="Unassembled WGS sequence"/>
</dbReference>
<name>A0A327NW97_9BACT</name>
<dbReference type="RefSeq" id="WP_111347331.1">
    <property type="nucleotide sequence ID" value="NZ_QLII01000001.1"/>
</dbReference>